<dbReference type="EMBL" id="CM044708">
    <property type="protein sequence ID" value="KAI5648993.1"/>
    <property type="molecule type" value="Genomic_DNA"/>
</dbReference>
<evidence type="ECO:0000313" key="2">
    <source>
        <dbReference type="Proteomes" id="UP001060085"/>
    </source>
</evidence>
<comment type="caution">
    <text evidence="1">The sequence shown here is derived from an EMBL/GenBank/DDBJ whole genome shotgun (WGS) entry which is preliminary data.</text>
</comment>
<keyword evidence="2" id="KW-1185">Reference proteome</keyword>
<gene>
    <name evidence="1" type="ORF">M9H77_34998</name>
</gene>
<reference evidence="2" key="1">
    <citation type="journal article" date="2023" name="Nat. Plants">
        <title>Single-cell RNA sequencing provides a high-resolution roadmap for understanding the multicellular compartmentation of specialized metabolism.</title>
        <authorList>
            <person name="Sun S."/>
            <person name="Shen X."/>
            <person name="Li Y."/>
            <person name="Li Y."/>
            <person name="Wang S."/>
            <person name="Li R."/>
            <person name="Zhang H."/>
            <person name="Shen G."/>
            <person name="Guo B."/>
            <person name="Wei J."/>
            <person name="Xu J."/>
            <person name="St-Pierre B."/>
            <person name="Chen S."/>
            <person name="Sun C."/>
        </authorList>
    </citation>
    <scope>NUCLEOTIDE SEQUENCE [LARGE SCALE GENOMIC DNA]</scope>
</reference>
<dbReference type="Proteomes" id="UP001060085">
    <property type="component" value="Linkage Group LG08"/>
</dbReference>
<name>A0ACB9ZN25_CATRO</name>
<sequence length="137" mass="15532">MHRLAKAVLNPVLPSNSGMSLTSALEIIVNKGRRKNDSTKRDKSYWEHVSIAHRKIQKSSRYRSGSRLGSGSGSVGKAERHGPLGVEVDGVLGWSRDGNYRYMFVAYFVYEYEHQWPENTRYTRAYPAGDSIHVNVM</sequence>
<accession>A0ACB9ZN25</accession>
<evidence type="ECO:0000313" key="1">
    <source>
        <dbReference type="EMBL" id="KAI5648993.1"/>
    </source>
</evidence>
<protein>
    <submittedName>
        <fullName evidence="1">Uncharacterized protein</fullName>
    </submittedName>
</protein>
<proteinExistence type="predicted"/>
<organism evidence="1 2">
    <name type="scientific">Catharanthus roseus</name>
    <name type="common">Madagascar periwinkle</name>
    <name type="synonym">Vinca rosea</name>
    <dbReference type="NCBI Taxonomy" id="4058"/>
    <lineage>
        <taxon>Eukaryota</taxon>
        <taxon>Viridiplantae</taxon>
        <taxon>Streptophyta</taxon>
        <taxon>Embryophyta</taxon>
        <taxon>Tracheophyta</taxon>
        <taxon>Spermatophyta</taxon>
        <taxon>Magnoliopsida</taxon>
        <taxon>eudicotyledons</taxon>
        <taxon>Gunneridae</taxon>
        <taxon>Pentapetalae</taxon>
        <taxon>asterids</taxon>
        <taxon>lamiids</taxon>
        <taxon>Gentianales</taxon>
        <taxon>Apocynaceae</taxon>
        <taxon>Rauvolfioideae</taxon>
        <taxon>Vinceae</taxon>
        <taxon>Catharanthinae</taxon>
        <taxon>Catharanthus</taxon>
    </lineage>
</organism>